<dbReference type="CDD" id="cd00093">
    <property type="entry name" value="HTH_XRE"/>
    <property type="match status" value="1"/>
</dbReference>
<reference evidence="3 4" key="1">
    <citation type="submission" date="2017-01" db="EMBL/GenBank/DDBJ databases">
        <title>Pseudomonas psychrotolerans genome sequencing and assembly.</title>
        <authorList>
            <person name="Vyas B."/>
            <person name="Mayilraj S."/>
        </authorList>
    </citation>
    <scope>NUCLEOTIDE SEQUENCE [LARGE SCALE GENOMIC DNA]</scope>
    <source>
        <strain evidence="3 4">SDS18</strain>
    </source>
</reference>
<dbReference type="NCBIfam" id="TIGR02607">
    <property type="entry name" value="antidote_HigA"/>
    <property type="match status" value="1"/>
</dbReference>
<name>A0ABX3ISD6_9PSED</name>
<proteinExistence type="predicted"/>
<keyword evidence="4" id="KW-1185">Reference proteome</keyword>
<dbReference type="Proteomes" id="UP000189310">
    <property type="component" value="Unassembled WGS sequence"/>
</dbReference>
<dbReference type="PROSITE" id="PS50943">
    <property type="entry name" value="HTH_CROC1"/>
    <property type="match status" value="1"/>
</dbReference>
<dbReference type="InterPro" id="IPR010982">
    <property type="entry name" value="Lambda_DNA-bd_dom_sf"/>
</dbReference>
<dbReference type="PANTHER" id="PTHR36924:SF1">
    <property type="entry name" value="ANTITOXIN HIGA-1"/>
    <property type="match status" value="1"/>
</dbReference>
<dbReference type="PANTHER" id="PTHR36924">
    <property type="entry name" value="ANTITOXIN HIGA-1"/>
    <property type="match status" value="1"/>
</dbReference>
<keyword evidence="1" id="KW-0238">DNA-binding</keyword>
<dbReference type="InterPro" id="IPR013430">
    <property type="entry name" value="Toxin_antidote_HigA"/>
</dbReference>
<evidence type="ECO:0000313" key="4">
    <source>
        <dbReference type="Proteomes" id="UP000189310"/>
    </source>
</evidence>
<sequence length="94" mass="10056">MPPIHPGEILREEFLMPLQTDTIAFAERLGVPAATVEAVVNERAPVTPELASKLAALFKTSEGFWLSLQATYEERSAAVAQQAGGTMPACGTKQ</sequence>
<dbReference type="InterPro" id="IPR001387">
    <property type="entry name" value="Cro/C1-type_HTH"/>
</dbReference>
<accession>A0ABX3ISD6</accession>
<evidence type="ECO:0000259" key="2">
    <source>
        <dbReference type="PROSITE" id="PS50943"/>
    </source>
</evidence>
<evidence type="ECO:0000256" key="1">
    <source>
        <dbReference type="ARBA" id="ARBA00023125"/>
    </source>
</evidence>
<protein>
    <submittedName>
        <fullName evidence="3">Addiction module antidote protein, HigA family</fullName>
    </submittedName>
</protein>
<comment type="caution">
    <text evidence="3">The sequence shown here is derived from an EMBL/GenBank/DDBJ whole genome shotgun (WGS) entry which is preliminary data.</text>
</comment>
<gene>
    <name evidence="3" type="ORF">BVL52_12020</name>
</gene>
<feature type="domain" description="HTH cro/C1-type" evidence="2">
    <location>
        <begin position="24"/>
        <end position="65"/>
    </location>
</feature>
<dbReference type="Gene3D" id="1.10.260.40">
    <property type="entry name" value="lambda repressor-like DNA-binding domains"/>
    <property type="match status" value="1"/>
</dbReference>
<evidence type="ECO:0000313" key="3">
    <source>
        <dbReference type="EMBL" id="ONN71271.1"/>
    </source>
</evidence>
<dbReference type="SUPFAM" id="SSF47413">
    <property type="entry name" value="lambda repressor-like DNA-binding domains"/>
    <property type="match status" value="1"/>
</dbReference>
<dbReference type="EMBL" id="MTLN01000006">
    <property type="protein sequence ID" value="ONN71271.1"/>
    <property type="molecule type" value="Genomic_DNA"/>
</dbReference>
<organism evidence="3 4">
    <name type="scientific">Pseudomonas oryzihabitans</name>
    <dbReference type="NCBI Taxonomy" id="47885"/>
    <lineage>
        <taxon>Bacteria</taxon>
        <taxon>Pseudomonadati</taxon>
        <taxon>Pseudomonadota</taxon>
        <taxon>Gammaproteobacteria</taxon>
        <taxon>Pseudomonadales</taxon>
        <taxon>Pseudomonadaceae</taxon>
        <taxon>Pseudomonas</taxon>
    </lineage>
</organism>